<reference evidence="1" key="1">
    <citation type="submission" date="2023-10" db="EMBL/GenBank/DDBJ databases">
        <title>Genome assembly of Pristionchus species.</title>
        <authorList>
            <person name="Yoshida K."/>
            <person name="Sommer R.J."/>
        </authorList>
    </citation>
    <scope>NUCLEOTIDE SEQUENCE</scope>
    <source>
        <strain evidence="1">RS5133</strain>
    </source>
</reference>
<evidence type="ECO:0000313" key="2">
    <source>
        <dbReference type="Proteomes" id="UP001432322"/>
    </source>
</evidence>
<dbReference type="Proteomes" id="UP001432322">
    <property type="component" value="Unassembled WGS sequence"/>
</dbReference>
<name>A0AAV5WFM6_9BILA</name>
<organism evidence="1 2">
    <name type="scientific">Pristionchus fissidentatus</name>
    <dbReference type="NCBI Taxonomy" id="1538716"/>
    <lineage>
        <taxon>Eukaryota</taxon>
        <taxon>Metazoa</taxon>
        <taxon>Ecdysozoa</taxon>
        <taxon>Nematoda</taxon>
        <taxon>Chromadorea</taxon>
        <taxon>Rhabditida</taxon>
        <taxon>Rhabditina</taxon>
        <taxon>Diplogasteromorpha</taxon>
        <taxon>Diplogasteroidea</taxon>
        <taxon>Neodiplogasteridae</taxon>
        <taxon>Pristionchus</taxon>
    </lineage>
</organism>
<evidence type="ECO:0000313" key="1">
    <source>
        <dbReference type="EMBL" id="GMT30844.1"/>
    </source>
</evidence>
<protein>
    <submittedName>
        <fullName evidence="1">Uncharacterized protein</fullName>
    </submittedName>
</protein>
<feature type="non-terminal residue" evidence="1">
    <location>
        <position position="82"/>
    </location>
</feature>
<keyword evidence="2" id="KW-1185">Reference proteome</keyword>
<sequence length="82" mass="8888">TIVRVVGEADEGAAFAQHEHLLRTIVHPSSGDTCYALVARLDEGGGERLPVDELSCGLRVEKILQIQEDGIVELLLIQSHTV</sequence>
<proteinExistence type="predicted"/>
<feature type="non-terminal residue" evidence="1">
    <location>
        <position position="1"/>
    </location>
</feature>
<dbReference type="EMBL" id="BTSY01000005">
    <property type="protein sequence ID" value="GMT30844.1"/>
    <property type="molecule type" value="Genomic_DNA"/>
</dbReference>
<accession>A0AAV5WFM6</accession>
<comment type="caution">
    <text evidence="1">The sequence shown here is derived from an EMBL/GenBank/DDBJ whole genome shotgun (WGS) entry which is preliminary data.</text>
</comment>
<gene>
    <name evidence="1" type="ORF">PFISCL1PPCAC_22141</name>
</gene>
<dbReference type="AlphaFoldDB" id="A0AAV5WFM6"/>